<evidence type="ECO:0000313" key="2">
    <source>
        <dbReference type="EMBL" id="MBB1126915.1"/>
    </source>
</evidence>
<organism evidence="2 3">
    <name type="scientific">Thiospirillum jenense</name>
    <dbReference type="NCBI Taxonomy" id="1653858"/>
    <lineage>
        <taxon>Bacteria</taxon>
        <taxon>Pseudomonadati</taxon>
        <taxon>Pseudomonadota</taxon>
        <taxon>Gammaproteobacteria</taxon>
        <taxon>Chromatiales</taxon>
        <taxon>Chromatiaceae</taxon>
        <taxon>Thiospirillum</taxon>
    </lineage>
</organism>
<sequence>MTPKPFFLTGTAGDIFCLYFPANQPRGAFVYCPPLAEEMNRCRATVAQQARQLAALGYACLLMDPFGTGESAGELSNATWEIWQADVLLAAHWLTEQTQTPISLWGLRLGALLTASVVNQHPQQFEQLLWWQPVLDGKLFLTQYLRLRVAFLMHRDLPSETTDQMRTQLAAGATLEVAGYLLGGALAQALDCTNLRECTQLTSLPMTWLEHVSDTDRPVAPASLKVIAQLRDQRCTVTPIAFTGPPIWQLHKRDEVPQLLALTTQQFNC</sequence>
<dbReference type="Proteomes" id="UP000548632">
    <property type="component" value="Unassembled WGS sequence"/>
</dbReference>
<dbReference type="RefSeq" id="WP_182584543.1">
    <property type="nucleotide sequence ID" value="NZ_JABVCQ010000029.1"/>
</dbReference>
<dbReference type="AlphaFoldDB" id="A0A839HD89"/>
<feature type="domain" description="Serine aminopeptidase S33" evidence="1">
    <location>
        <begin position="24"/>
        <end position="147"/>
    </location>
</feature>
<dbReference type="Gene3D" id="3.40.50.1820">
    <property type="entry name" value="alpha/beta hydrolase"/>
    <property type="match status" value="1"/>
</dbReference>
<dbReference type="InterPro" id="IPR029058">
    <property type="entry name" value="AB_hydrolase_fold"/>
</dbReference>
<gene>
    <name evidence="2" type="ORF">HUK38_11870</name>
</gene>
<dbReference type="Pfam" id="PF12146">
    <property type="entry name" value="Hydrolase_4"/>
    <property type="match status" value="1"/>
</dbReference>
<dbReference type="SUPFAM" id="SSF53474">
    <property type="entry name" value="alpha/beta-Hydrolases"/>
    <property type="match status" value="1"/>
</dbReference>
<comment type="caution">
    <text evidence="2">The sequence shown here is derived from an EMBL/GenBank/DDBJ whole genome shotgun (WGS) entry which is preliminary data.</text>
</comment>
<reference evidence="2 3" key="1">
    <citation type="journal article" date="2020" name="Arch. Microbiol.">
        <title>The genome sequence of the giant phototrophic gammaproteobacterium Thiospirillum jenense gives insight into its physiological properties and phylogenetic relationships.</title>
        <authorList>
            <person name="Imhoff J.F."/>
            <person name="Meyer T.E."/>
            <person name="Kyndt J.A."/>
        </authorList>
    </citation>
    <scope>NUCLEOTIDE SEQUENCE [LARGE SCALE GENOMIC DNA]</scope>
    <source>
        <strain evidence="2 3">DSM 216</strain>
    </source>
</reference>
<dbReference type="InterPro" id="IPR017532">
    <property type="entry name" value="Hydrolase-2_PEP"/>
</dbReference>
<keyword evidence="3" id="KW-1185">Reference proteome</keyword>
<dbReference type="GO" id="GO:0016787">
    <property type="term" value="F:hydrolase activity"/>
    <property type="evidence" value="ECO:0007669"/>
    <property type="project" value="UniProtKB-KW"/>
</dbReference>
<proteinExistence type="predicted"/>
<accession>A0A839HD89</accession>
<keyword evidence="2" id="KW-0378">Hydrolase</keyword>
<dbReference type="InterPro" id="IPR022742">
    <property type="entry name" value="Hydrolase_4"/>
</dbReference>
<dbReference type="EMBL" id="JABVCQ010000029">
    <property type="protein sequence ID" value="MBB1126915.1"/>
    <property type="molecule type" value="Genomic_DNA"/>
</dbReference>
<dbReference type="NCBIfam" id="TIGR03101">
    <property type="entry name" value="hydr2_PEP"/>
    <property type="match status" value="1"/>
</dbReference>
<evidence type="ECO:0000313" key="3">
    <source>
        <dbReference type="Proteomes" id="UP000548632"/>
    </source>
</evidence>
<protein>
    <submittedName>
        <fullName evidence="2">Hydrolase 2, exosortase A system-associated</fullName>
    </submittedName>
</protein>
<evidence type="ECO:0000259" key="1">
    <source>
        <dbReference type="Pfam" id="PF12146"/>
    </source>
</evidence>
<name>A0A839HD89_9GAMM</name>